<dbReference type="InterPro" id="IPR036188">
    <property type="entry name" value="FAD/NAD-bd_sf"/>
</dbReference>
<gene>
    <name evidence="4" type="ORF">NYR02_13230</name>
</gene>
<proteinExistence type="predicted"/>
<dbReference type="AlphaFoldDB" id="A0A9X2WGC7"/>
<dbReference type="Proteomes" id="UP001147830">
    <property type="component" value="Unassembled WGS sequence"/>
</dbReference>
<keyword evidence="3" id="KW-0560">Oxidoreductase</keyword>
<dbReference type="GO" id="GO:0004499">
    <property type="term" value="F:N,N-dimethylaniline monooxygenase activity"/>
    <property type="evidence" value="ECO:0007669"/>
    <property type="project" value="InterPro"/>
</dbReference>
<dbReference type="PANTHER" id="PTHR42877">
    <property type="entry name" value="L-ORNITHINE N(5)-MONOOXYGENASE-RELATED"/>
    <property type="match status" value="1"/>
</dbReference>
<protein>
    <submittedName>
        <fullName evidence="4">NAD(P)/FAD-dependent oxidoreductase</fullName>
    </submittedName>
</protein>
<sequence length="517" mass="57885">MNKTHWDTIIIGAGVSGIGAAIKLLEQGFSDFLILEKYPDLGGCWRDNTYPGCACDVPSALYSYSFAQKPDWSRAFAPQAEILSYVRSTAERFGITPFIRYGIAVEDSFWQEESQQWLIKTAEGDVKTELTANKVISAVGYLHEPIMPTLPGLNEFNGEVFHSSRWNHDCDLSGKRVAVIGTGASAIQFVPEIQPKVGKLSIFQRTPQWILPKPDHRIPAIERAFFRLPLTLNSWRKLIYTGFEAFGVGFRKPLLLKWMQKIASAHIKRKIKDPELRRKLSPDYTMGCKRVLLSNNYYPAVAKSNVEVLATGVKEIRGNTVVGQDGSEADVDVIILGTGFHVSDVPIAHHVHGRDGRSLDDVWQGSPEAYRGTCIHNFPNFFLILGPNLAIGHNSAFIVIEAQINYIMGAVKTMQRNQLQTLEVKAEVQQGYNQRVQQELQGTVWNTGGCSSYYLDQNGKNSIGFPWSTYRMRKLLSRFDMASYVGLAKVDWAAQNLKASSTKKTTTRRKKATEVSV</sequence>
<dbReference type="Pfam" id="PF00743">
    <property type="entry name" value="FMO-like"/>
    <property type="match status" value="1"/>
</dbReference>
<organism evidence="4 5">
    <name type="scientific">Thalassolituus pacificus</name>
    <dbReference type="NCBI Taxonomy" id="2975440"/>
    <lineage>
        <taxon>Bacteria</taxon>
        <taxon>Pseudomonadati</taxon>
        <taxon>Pseudomonadota</taxon>
        <taxon>Gammaproteobacteria</taxon>
        <taxon>Oceanospirillales</taxon>
        <taxon>Oceanospirillaceae</taxon>
        <taxon>Thalassolituus</taxon>
    </lineage>
</organism>
<evidence type="ECO:0000313" key="4">
    <source>
        <dbReference type="EMBL" id="MCT7359976.1"/>
    </source>
</evidence>
<evidence type="ECO:0000256" key="2">
    <source>
        <dbReference type="ARBA" id="ARBA00022827"/>
    </source>
</evidence>
<reference evidence="4" key="1">
    <citation type="journal article" date="2022" name="Front. Microbiol.">
        <title>Genome-based taxonomic rearrangement of Oceanobacter-related bacteria including the description of Thalassolituus hydrocarbonoclasticus sp. nov. and Thalassolituus pacificus sp. nov. and emended description of the genus Thalassolituus.</title>
        <authorList>
            <person name="Dong C."/>
            <person name="Wei L."/>
            <person name="Wang J."/>
            <person name="Lai Q."/>
            <person name="Huang Z."/>
            <person name="Shao Z."/>
        </authorList>
    </citation>
    <scope>NUCLEOTIDE SEQUENCE</scope>
    <source>
        <strain evidence="4">59MF3M-4</strain>
    </source>
</reference>
<dbReference type="Gene3D" id="3.50.50.60">
    <property type="entry name" value="FAD/NAD(P)-binding domain"/>
    <property type="match status" value="2"/>
</dbReference>
<name>A0A9X2WGC7_9GAMM</name>
<evidence type="ECO:0000256" key="3">
    <source>
        <dbReference type="ARBA" id="ARBA00023002"/>
    </source>
</evidence>
<dbReference type="GO" id="GO:0050661">
    <property type="term" value="F:NADP binding"/>
    <property type="evidence" value="ECO:0007669"/>
    <property type="project" value="InterPro"/>
</dbReference>
<dbReference type="SUPFAM" id="SSF51905">
    <property type="entry name" value="FAD/NAD(P)-binding domain"/>
    <property type="match status" value="1"/>
</dbReference>
<dbReference type="InterPro" id="IPR020946">
    <property type="entry name" value="Flavin_mOase-like"/>
</dbReference>
<dbReference type="GO" id="GO:0050660">
    <property type="term" value="F:flavin adenine dinucleotide binding"/>
    <property type="evidence" value="ECO:0007669"/>
    <property type="project" value="InterPro"/>
</dbReference>
<keyword evidence="2" id="KW-0274">FAD</keyword>
<dbReference type="InterPro" id="IPR051209">
    <property type="entry name" value="FAD-bind_Monooxygenase_sf"/>
</dbReference>
<keyword evidence="1" id="KW-0285">Flavoprotein</keyword>
<reference evidence="4" key="2">
    <citation type="submission" date="2022-08" db="EMBL/GenBank/DDBJ databases">
        <authorList>
            <person name="Dong C."/>
        </authorList>
    </citation>
    <scope>NUCLEOTIDE SEQUENCE</scope>
    <source>
        <strain evidence="4">59MF3M-4</strain>
    </source>
</reference>
<comment type="caution">
    <text evidence="4">The sequence shown here is derived from an EMBL/GenBank/DDBJ whole genome shotgun (WGS) entry which is preliminary data.</text>
</comment>
<keyword evidence="5" id="KW-1185">Reference proteome</keyword>
<evidence type="ECO:0000313" key="5">
    <source>
        <dbReference type="Proteomes" id="UP001147830"/>
    </source>
</evidence>
<dbReference type="EMBL" id="JAOANI010000020">
    <property type="protein sequence ID" value="MCT7359976.1"/>
    <property type="molecule type" value="Genomic_DNA"/>
</dbReference>
<dbReference type="PANTHER" id="PTHR42877:SF4">
    <property type="entry name" value="FAD_NAD(P)-BINDING DOMAIN-CONTAINING PROTEIN-RELATED"/>
    <property type="match status" value="1"/>
</dbReference>
<dbReference type="RefSeq" id="WP_260976839.1">
    <property type="nucleotide sequence ID" value="NZ_JAOANI010000020.1"/>
</dbReference>
<dbReference type="PRINTS" id="PR00411">
    <property type="entry name" value="PNDRDTASEI"/>
</dbReference>
<accession>A0A9X2WGC7</accession>
<evidence type="ECO:0000256" key="1">
    <source>
        <dbReference type="ARBA" id="ARBA00022630"/>
    </source>
</evidence>